<feature type="signal peptide" evidence="1">
    <location>
        <begin position="1"/>
        <end position="25"/>
    </location>
</feature>
<organism evidence="2 3">
    <name type="scientific">Microvirga terricola</name>
    <dbReference type="NCBI Taxonomy" id="2719797"/>
    <lineage>
        <taxon>Bacteria</taxon>
        <taxon>Pseudomonadati</taxon>
        <taxon>Pseudomonadota</taxon>
        <taxon>Alphaproteobacteria</taxon>
        <taxon>Hyphomicrobiales</taxon>
        <taxon>Methylobacteriaceae</taxon>
        <taxon>Microvirga</taxon>
    </lineage>
</organism>
<evidence type="ECO:0000256" key="1">
    <source>
        <dbReference type="SAM" id="SignalP"/>
    </source>
</evidence>
<dbReference type="RefSeq" id="WP_167671630.1">
    <property type="nucleotide sequence ID" value="NZ_JAATJS010000001.1"/>
</dbReference>
<protein>
    <recommendedName>
        <fullName evidence="4">DUF2059 domain-containing protein</fullName>
    </recommendedName>
</protein>
<sequence>MMRFILKAIAVLFLLNATFLGSAQAQSTDDKVRAIFELANFDKQVDHAFETVLPTMIEQLKTISPKITTEVADRVGVIVKEEVEAMKPQILEFFINLIKSRFTADEISTLYDLYRTPVGHSTSLGSDRARKVKTEGESMAAEAQKFGASEFGPRLAGRLKADPMIRSALGL</sequence>
<evidence type="ECO:0000313" key="2">
    <source>
        <dbReference type="EMBL" id="NIX75779.1"/>
    </source>
</evidence>
<accession>A0ABX0V7J2</accession>
<dbReference type="EMBL" id="JAATJS010000001">
    <property type="protein sequence ID" value="NIX75779.1"/>
    <property type="molecule type" value="Genomic_DNA"/>
</dbReference>
<reference evidence="2 3" key="1">
    <citation type="submission" date="2020-03" db="EMBL/GenBank/DDBJ databases">
        <title>The genome sequence of Microvirga sp. c23x22.</title>
        <authorList>
            <person name="Zhang X."/>
        </authorList>
    </citation>
    <scope>NUCLEOTIDE SEQUENCE [LARGE SCALE GENOMIC DNA]</scope>
    <source>
        <strain evidence="3">c23x22</strain>
    </source>
</reference>
<proteinExistence type="predicted"/>
<keyword evidence="3" id="KW-1185">Reference proteome</keyword>
<gene>
    <name evidence="2" type="ORF">HB375_04010</name>
</gene>
<keyword evidence="1" id="KW-0732">Signal</keyword>
<evidence type="ECO:0000313" key="3">
    <source>
        <dbReference type="Proteomes" id="UP000707352"/>
    </source>
</evidence>
<dbReference type="Proteomes" id="UP000707352">
    <property type="component" value="Unassembled WGS sequence"/>
</dbReference>
<comment type="caution">
    <text evidence="2">The sequence shown here is derived from an EMBL/GenBank/DDBJ whole genome shotgun (WGS) entry which is preliminary data.</text>
</comment>
<name>A0ABX0V7J2_9HYPH</name>
<feature type="chain" id="PRO_5045460826" description="DUF2059 domain-containing protein" evidence="1">
    <location>
        <begin position="26"/>
        <end position="171"/>
    </location>
</feature>
<evidence type="ECO:0008006" key="4">
    <source>
        <dbReference type="Google" id="ProtNLM"/>
    </source>
</evidence>